<name>A0A5C8JH42_9BACT</name>
<evidence type="ECO:0000313" key="2">
    <source>
        <dbReference type="Proteomes" id="UP000321926"/>
    </source>
</evidence>
<dbReference type="EMBL" id="VRTY01000073">
    <property type="protein sequence ID" value="TXK36701.1"/>
    <property type="molecule type" value="Genomic_DNA"/>
</dbReference>
<dbReference type="RefSeq" id="WP_147922985.1">
    <property type="nucleotide sequence ID" value="NZ_VRTY01000073.1"/>
</dbReference>
<accession>A0A5C8JH42</accession>
<comment type="caution">
    <text evidence="1">The sequence shown here is derived from an EMBL/GenBank/DDBJ whole genome shotgun (WGS) entry which is preliminary data.</text>
</comment>
<keyword evidence="2" id="KW-1185">Reference proteome</keyword>
<proteinExistence type="predicted"/>
<dbReference type="AlphaFoldDB" id="A0A5C8JH42"/>
<dbReference type="Proteomes" id="UP000321926">
    <property type="component" value="Unassembled WGS sequence"/>
</dbReference>
<gene>
    <name evidence="1" type="ORF">FVR03_17130</name>
</gene>
<evidence type="ECO:0000313" key="1">
    <source>
        <dbReference type="EMBL" id="TXK36701.1"/>
    </source>
</evidence>
<organism evidence="1 2">
    <name type="scientific">Pontibacter qinzhouensis</name>
    <dbReference type="NCBI Taxonomy" id="2603253"/>
    <lineage>
        <taxon>Bacteria</taxon>
        <taxon>Pseudomonadati</taxon>
        <taxon>Bacteroidota</taxon>
        <taxon>Cytophagia</taxon>
        <taxon>Cytophagales</taxon>
        <taxon>Hymenobacteraceae</taxon>
        <taxon>Pontibacter</taxon>
    </lineage>
</organism>
<sequence length="208" mass="22793">MLEELLFRSLCDTLPDAPLDGHFLYGQTPDNEASVFAAAHYLLQNKKASRILITNTGPMSGFRGFSNWQDKLVEQGVAAAHVVPVPPVPRETPILHTLIEAQSMVAFAKEQQLKSIVVTAAPFQQPRAFMTAVTAALASYPELRIYSYPGNAMPWQDEVVHSQGTVTGTRASLIAGELERVALYNAKGDLASVQEVLAYLNQRDKNLL</sequence>
<dbReference type="OrthoDB" id="850304at2"/>
<reference evidence="1 2" key="1">
    <citation type="submission" date="2019-08" db="EMBL/GenBank/DDBJ databases">
        <authorList>
            <person name="Shi S."/>
        </authorList>
    </citation>
    <scope>NUCLEOTIDE SEQUENCE [LARGE SCALE GENOMIC DNA]</scope>
    <source>
        <strain evidence="1 2">GY10130</strain>
    </source>
</reference>
<protein>
    <submittedName>
        <fullName evidence="1">YdcF family protein</fullName>
    </submittedName>
</protein>